<protein>
    <submittedName>
        <fullName evidence="1">Uncharacterized protein</fullName>
    </submittedName>
</protein>
<comment type="caution">
    <text evidence="1">The sequence shown here is derived from an EMBL/GenBank/DDBJ whole genome shotgun (WGS) entry which is preliminary data.</text>
</comment>
<dbReference type="Proteomes" id="UP000291819">
    <property type="component" value="Unassembled WGS sequence"/>
</dbReference>
<organism evidence="1 2">
    <name type="scientific">Pedobacter kyonggii</name>
    <dbReference type="NCBI Taxonomy" id="1926871"/>
    <lineage>
        <taxon>Bacteria</taxon>
        <taxon>Pseudomonadati</taxon>
        <taxon>Bacteroidota</taxon>
        <taxon>Sphingobacteriia</taxon>
        <taxon>Sphingobacteriales</taxon>
        <taxon>Sphingobacteriaceae</taxon>
        <taxon>Pedobacter</taxon>
    </lineage>
</organism>
<gene>
    <name evidence="1" type="ORF">EYS08_02775</name>
</gene>
<dbReference type="OrthoDB" id="773111at2"/>
<dbReference type="EMBL" id="SIXF01000002">
    <property type="protein sequence ID" value="TBO44251.1"/>
    <property type="molecule type" value="Genomic_DNA"/>
</dbReference>
<accession>A0A4V2JH73</accession>
<reference evidence="1 2" key="1">
    <citation type="submission" date="2019-02" db="EMBL/GenBank/DDBJ databases">
        <title>Pedobacter kyonggii whole genome sequence analysis.</title>
        <authorList>
            <person name="Dahal R.H."/>
        </authorList>
    </citation>
    <scope>NUCLEOTIDE SEQUENCE [LARGE SCALE GENOMIC DNA]</scope>
    <source>
        <strain evidence="1 2">K-4-11-1</strain>
    </source>
</reference>
<sequence length="116" mass="13506">MEEKILDTTINRSNKTTEKNSIQNLSKLLDNIEKGEISTELVSIRLFETVVELEKKLDSFSTKFTHLADIARKITEIHALHFPSSSFQKKEDSLKAQYLARILLDIPRKRKRSKLY</sequence>
<dbReference type="RefSeq" id="WP_131028331.1">
    <property type="nucleotide sequence ID" value="NZ_SIXF01000002.1"/>
</dbReference>
<evidence type="ECO:0000313" key="2">
    <source>
        <dbReference type="Proteomes" id="UP000291819"/>
    </source>
</evidence>
<proteinExistence type="predicted"/>
<evidence type="ECO:0000313" key="1">
    <source>
        <dbReference type="EMBL" id="TBO44251.1"/>
    </source>
</evidence>
<name>A0A4V2JH73_9SPHI</name>
<dbReference type="AlphaFoldDB" id="A0A4V2JH73"/>
<keyword evidence="2" id="KW-1185">Reference proteome</keyword>